<evidence type="ECO:0000313" key="2">
    <source>
        <dbReference type="Proteomes" id="UP000065533"/>
    </source>
</evidence>
<dbReference type="EMBL" id="CP013661">
    <property type="protein sequence ID" value="ALS78632.1"/>
    <property type="molecule type" value="Genomic_DNA"/>
</dbReference>
<gene>
    <name evidence="1" type="ORF">AUO94_08140</name>
</gene>
<accession>A0ABM5WWC6</accession>
<protein>
    <submittedName>
        <fullName evidence="1">Uncharacterized protein</fullName>
    </submittedName>
</protein>
<reference evidence="1" key="1">
    <citation type="submission" date="2016-01" db="EMBL/GenBank/DDBJ databases">
        <title>Complete genome of Planococcus kocurri type strain.</title>
        <authorList>
            <person name="See-Too W.S."/>
        </authorList>
    </citation>
    <scope>NUCLEOTIDE SEQUENCE [LARGE SCALE GENOMIC DNA]</scope>
    <source>
        <strain evidence="1">ATCC 43650</strain>
    </source>
</reference>
<sequence>MKEQRADKVLVVIATNGMGNFSSEYMFKNIHEMSMMKKNQVCLEIIFHGANSDTVDFHVSAKRTQSKYSV</sequence>
<evidence type="ECO:0000313" key="1">
    <source>
        <dbReference type="EMBL" id="ALS78632.1"/>
    </source>
</evidence>
<name>A0ABM5WWC6_9BACL</name>
<keyword evidence="2" id="KW-1185">Reference proteome</keyword>
<proteinExistence type="predicted"/>
<organism evidence="1 2">
    <name type="scientific">Planococcus kocurii</name>
    <dbReference type="NCBI Taxonomy" id="1374"/>
    <lineage>
        <taxon>Bacteria</taxon>
        <taxon>Bacillati</taxon>
        <taxon>Bacillota</taxon>
        <taxon>Bacilli</taxon>
        <taxon>Bacillales</taxon>
        <taxon>Caryophanaceae</taxon>
        <taxon>Planococcus</taxon>
    </lineage>
</organism>
<dbReference type="Proteomes" id="UP000065533">
    <property type="component" value="Chromosome"/>
</dbReference>